<reference evidence="2" key="1">
    <citation type="submission" date="2022-01" db="EMBL/GenBank/DDBJ databases">
        <authorList>
            <person name="Karlyshev A.V."/>
            <person name="Jaspars M."/>
        </authorList>
    </citation>
    <scope>NUCLEOTIDE SEQUENCE</scope>
    <source>
        <strain evidence="2">AGSA3-2</strain>
    </source>
</reference>
<keyword evidence="1" id="KW-0812">Transmembrane</keyword>
<evidence type="ECO:0000313" key="3">
    <source>
        <dbReference type="Proteomes" id="UP001107961"/>
    </source>
</evidence>
<proteinExistence type="predicted"/>
<evidence type="ECO:0000313" key="2">
    <source>
        <dbReference type="EMBL" id="MCE7507826.1"/>
    </source>
</evidence>
<keyword evidence="1" id="KW-0472">Membrane</keyword>
<keyword evidence="1" id="KW-1133">Transmembrane helix</keyword>
<comment type="caution">
    <text evidence="2">The sequence shown here is derived from an EMBL/GenBank/DDBJ whole genome shotgun (WGS) entry which is preliminary data.</text>
</comment>
<protein>
    <submittedName>
        <fullName evidence="2">Uncharacterized protein</fullName>
    </submittedName>
</protein>
<feature type="transmembrane region" description="Helical" evidence="1">
    <location>
        <begin position="6"/>
        <end position="26"/>
    </location>
</feature>
<dbReference type="RefSeq" id="WP_231504719.1">
    <property type="nucleotide sequence ID" value="NZ_CBDDTQ010000005.1"/>
</dbReference>
<sequence length="120" mass="13295">MTTNAYMMGWLAYVLGSLGVLVVLWYLTRPLMSWLKTLLRGLATAVLLTPWPVAANQEEWAPAWVVSLFDGLFAGNDSGPWRAVAPLVAVLLVAFIVALLESWRQRRKAVAGADEDYDDD</sequence>
<accession>A0A9Q3ZDT2</accession>
<feature type="transmembrane region" description="Helical" evidence="1">
    <location>
        <begin position="81"/>
        <end position="100"/>
    </location>
</feature>
<evidence type="ECO:0000256" key="1">
    <source>
        <dbReference type="SAM" id="Phobius"/>
    </source>
</evidence>
<name>A0A9Q3ZDT2_9GAMM</name>
<keyword evidence="3" id="KW-1185">Reference proteome</keyword>
<organism evidence="2 3">
    <name type="scientific">Alloalcanivorax xenomutans</name>
    <dbReference type="NCBI Taxonomy" id="1094342"/>
    <lineage>
        <taxon>Bacteria</taxon>
        <taxon>Pseudomonadati</taxon>
        <taxon>Pseudomonadota</taxon>
        <taxon>Gammaproteobacteria</taxon>
        <taxon>Oceanospirillales</taxon>
        <taxon>Alcanivoracaceae</taxon>
        <taxon>Alloalcanivorax</taxon>
    </lineage>
</organism>
<gene>
    <name evidence="2" type="ORF">LZG35_04205</name>
</gene>
<dbReference type="AlphaFoldDB" id="A0A9Q3ZDT2"/>
<dbReference type="Proteomes" id="UP001107961">
    <property type="component" value="Unassembled WGS sequence"/>
</dbReference>
<dbReference type="EMBL" id="JAJVKT010000004">
    <property type="protein sequence ID" value="MCE7507826.1"/>
    <property type="molecule type" value="Genomic_DNA"/>
</dbReference>
<dbReference type="GeneID" id="94687403"/>